<protein>
    <recommendedName>
        <fullName evidence="4">Secreted protein</fullName>
    </recommendedName>
</protein>
<organism evidence="2 3">
    <name type="scientific">Hydnomerulius pinastri MD-312</name>
    <dbReference type="NCBI Taxonomy" id="994086"/>
    <lineage>
        <taxon>Eukaryota</taxon>
        <taxon>Fungi</taxon>
        <taxon>Dikarya</taxon>
        <taxon>Basidiomycota</taxon>
        <taxon>Agaricomycotina</taxon>
        <taxon>Agaricomycetes</taxon>
        <taxon>Agaricomycetidae</taxon>
        <taxon>Boletales</taxon>
        <taxon>Boletales incertae sedis</taxon>
        <taxon>Leucogyrophana</taxon>
    </lineage>
</organism>
<keyword evidence="3" id="KW-1185">Reference proteome</keyword>
<proteinExistence type="predicted"/>
<dbReference type="EMBL" id="KN839862">
    <property type="protein sequence ID" value="KIJ61506.1"/>
    <property type="molecule type" value="Genomic_DNA"/>
</dbReference>
<evidence type="ECO:0008006" key="4">
    <source>
        <dbReference type="Google" id="ProtNLM"/>
    </source>
</evidence>
<evidence type="ECO:0000256" key="1">
    <source>
        <dbReference type="SAM" id="SignalP"/>
    </source>
</evidence>
<gene>
    <name evidence="2" type="ORF">HYDPIDRAFT_169731</name>
</gene>
<accession>A0A0C9WBU4</accession>
<dbReference type="Proteomes" id="UP000053820">
    <property type="component" value="Unassembled WGS sequence"/>
</dbReference>
<feature type="signal peptide" evidence="1">
    <location>
        <begin position="1"/>
        <end position="22"/>
    </location>
</feature>
<dbReference type="AlphaFoldDB" id="A0A0C9WBU4"/>
<dbReference type="HOGENOM" id="CLU_2277870_0_0_1"/>
<name>A0A0C9WBU4_9AGAM</name>
<keyword evidence="1" id="KW-0732">Signal</keyword>
<evidence type="ECO:0000313" key="2">
    <source>
        <dbReference type="EMBL" id="KIJ61506.1"/>
    </source>
</evidence>
<feature type="chain" id="PRO_5002222253" description="Secreted protein" evidence="1">
    <location>
        <begin position="23"/>
        <end position="102"/>
    </location>
</feature>
<evidence type="ECO:0000313" key="3">
    <source>
        <dbReference type="Proteomes" id="UP000053820"/>
    </source>
</evidence>
<reference evidence="2 3" key="1">
    <citation type="submission" date="2014-04" db="EMBL/GenBank/DDBJ databases">
        <title>Evolutionary Origins and Diversification of the Mycorrhizal Mutualists.</title>
        <authorList>
            <consortium name="DOE Joint Genome Institute"/>
            <consortium name="Mycorrhizal Genomics Consortium"/>
            <person name="Kohler A."/>
            <person name="Kuo A."/>
            <person name="Nagy L.G."/>
            <person name="Floudas D."/>
            <person name="Copeland A."/>
            <person name="Barry K.W."/>
            <person name="Cichocki N."/>
            <person name="Veneault-Fourrey C."/>
            <person name="LaButti K."/>
            <person name="Lindquist E.A."/>
            <person name="Lipzen A."/>
            <person name="Lundell T."/>
            <person name="Morin E."/>
            <person name="Murat C."/>
            <person name="Riley R."/>
            <person name="Ohm R."/>
            <person name="Sun H."/>
            <person name="Tunlid A."/>
            <person name="Henrissat B."/>
            <person name="Grigoriev I.V."/>
            <person name="Hibbett D.S."/>
            <person name="Martin F."/>
        </authorList>
    </citation>
    <scope>NUCLEOTIDE SEQUENCE [LARGE SCALE GENOMIC DNA]</scope>
    <source>
        <strain evidence="2 3">MD-312</strain>
    </source>
</reference>
<sequence length="102" mass="11712">MLLRLPWLLLELVLLIVPGGGSQDCMRLINRKGTIILVFSKFSHWGWWFPPKQLGGGVIVRKESWRAQKKWVIREGESEGKISQMNSYSCKKLNGLTELSKN</sequence>